<evidence type="ECO:0000313" key="14">
    <source>
        <dbReference type="Proteomes" id="UP000809789"/>
    </source>
</evidence>
<comment type="similarity">
    <text evidence="2 11">Belongs to the TRM44 family.</text>
</comment>
<comment type="subcellular location">
    <subcellularLocation>
        <location evidence="1 11">Cytoplasm</location>
    </subcellularLocation>
</comment>
<keyword evidence="9 11" id="KW-0819">tRNA processing</keyword>
<comment type="catalytic activity">
    <reaction evidence="10 11">
        <text>uridine(44) in tRNA(Ser) + S-adenosyl-L-methionine = 2'-O-methyluridine(44) in tRNA(Ser) + S-adenosyl-L-homocysteine + H(+)</text>
        <dbReference type="Rhea" id="RHEA:43100"/>
        <dbReference type="Rhea" id="RHEA-COMP:10339"/>
        <dbReference type="Rhea" id="RHEA-COMP:10340"/>
        <dbReference type="ChEBI" id="CHEBI:15378"/>
        <dbReference type="ChEBI" id="CHEBI:57856"/>
        <dbReference type="ChEBI" id="CHEBI:59789"/>
        <dbReference type="ChEBI" id="CHEBI:65315"/>
        <dbReference type="ChEBI" id="CHEBI:74478"/>
        <dbReference type="EC" id="2.1.1.211"/>
    </reaction>
</comment>
<protein>
    <recommendedName>
        <fullName evidence="4 11">tRNA (uracil-O(2)-)-methyltransferase</fullName>
        <ecNumber evidence="3 11">2.1.1.211</ecNumber>
    </recommendedName>
</protein>
<evidence type="ECO:0000256" key="8">
    <source>
        <dbReference type="ARBA" id="ARBA00022691"/>
    </source>
</evidence>
<feature type="compositionally biased region" description="Basic and acidic residues" evidence="12">
    <location>
        <begin position="379"/>
        <end position="388"/>
    </location>
</feature>
<feature type="region of interest" description="Disordered" evidence="12">
    <location>
        <begin position="537"/>
        <end position="629"/>
    </location>
</feature>
<feature type="compositionally biased region" description="Polar residues" evidence="12">
    <location>
        <begin position="591"/>
        <end position="605"/>
    </location>
</feature>
<dbReference type="GO" id="GO:0030488">
    <property type="term" value="P:tRNA methylation"/>
    <property type="evidence" value="ECO:0007669"/>
    <property type="project" value="UniProtKB-UniRule"/>
</dbReference>
<evidence type="ECO:0000256" key="10">
    <source>
        <dbReference type="ARBA" id="ARBA00047957"/>
    </source>
</evidence>
<evidence type="ECO:0000313" key="13">
    <source>
        <dbReference type="EMBL" id="KAG8629283.1"/>
    </source>
</evidence>
<keyword evidence="14" id="KW-1185">Reference proteome</keyword>
<dbReference type="PANTHER" id="PTHR21210:SF0">
    <property type="entry name" value="TRNA (URACIL-O(2)-)-METHYLTRANSFERASE-RELATED"/>
    <property type="match status" value="1"/>
</dbReference>
<name>A0A8K0L6Z4_9PEZI</name>
<dbReference type="PANTHER" id="PTHR21210">
    <property type="entry name" value="TRNA (URACIL-O(2)-)-METHYLTRANSFERASE-RELATED"/>
    <property type="match status" value="1"/>
</dbReference>
<keyword evidence="6 11" id="KW-0489">Methyltransferase</keyword>
<evidence type="ECO:0000256" key="4">
    <source>
        <dbReference type="ARBA" id="ARBA00017788"/>
    </source>
</evidence>
<evidence type="ECO:0000256" key="1">
    <source>
        <dbReference type="ARBA" id="ARBA00004496"/>
    </source>
</evidence>
<accession>A0A8K0L6Z4</accession>
<feature type="region of interest" description="Disordered" evidence="12">
    <location>
        <begin position="1"/>
        <end position="28"/>
    </location>
</feature>
<dbReference type="GO" id="GO:0141101">
    <property type="term" value="F:tRNA(Ser) (uridine(44)-2'-O-)-methyltransferase activity"/>
    <property type="evidence" value="ECO:0007669"/>
    <property type="project" value="UniProtKB-EC"/>
</dbReference>
<comment type="function">
    <text evidence="11">Adenosyl-L-methionine (AdoMet)-dependent tRNA (uracil-O(2)-)-methyltransferase.</text>
</comment>
<evidence type="ECO:0000256" key="7">
    <source>
        <dbReference type="ARBA" id="ARBA00022679"/>
    </source>
</evidence>
<dbReference type="EMBL" id="JAESVG020000003">
    <property type="protein sequence ID" value="KAG8629283.1"/>
    <property type="molecule type" value="Genomic_DNA"/>
</dbReference>
<feature type="compositionally biased region" description="Polar residues" evidence="12">
    <location>
        <begin position="555"/>
        <end position="568"/>
    </location>
</feature>
<evidence type="ECO:0000256" key="9">
    <source>
        <dbReference type="ARBA" id="ARBA00022694"/>
    </source>
</evidence>
<dbReference type="Pfam" id="PF07757">
    <property type="entry name" value="AdoMet_MTase"/>
    <property type="match status" value="2"/>
</dbReference>
<evidence type="ECO:0000256" key="5">
    <source>
        <dbReference type="ARBA" id="ARBA00022490"/>
    </source>
</evidence>
<dbReference type="GO" id="GO:0005737">
    <property type="term" value="C:cytoplasm"/>
    <property type="evidence" value="ECO:0007669"/>
    <property type="project" value="UniProtKB-SubCell"/>
</dbReference>
<dbReference type="InterPro" id="IPR011671">
    <property type="entry name" value="tRNA_uracil_MeTrfase"/>
</dbReference>
<evidence type="ECO:0000256" key="6">
    <source>
        <dbReference type="ARBA" id="ARBA00022603"/>
    </source>
</evidence>
<keyword evidence="8 11" id="KW-0949">S-adenosyl-L-methionine</keyword>
<evidence type="ECO:0000256" key="2">
    <source>
        <dbReference type="ARBA" id="ARBA00009056"/>
    </source>
</evidence>
<proteinExistence type="inferred from homology"/>
<evidence type="ECO:0000256" key="12">
    <source>
        <dbReference type="SAM" id="MobiDB-lite"/>
    </source>
</evidence>
<gene>
    <name evidence="13" type="ORF">KVT40_003148</name>
</gene>
<keyword evidence="7 11" id="KW-0808">Transferase</keyword>
<reference evidence="13" key="1">
    <citation type="submission" date="2021-07" db="EMBL/GenBank/DDBJ databases">
        <title>Elsinoe batatas strain:CRI-CJ2 Genome sequencing and assembly.</title>
        <authorList>
            <person name="Huang L."/>
        </authorList>
    </citation>
    <scope>NUCLEOTIDE SEQUENCE</scope>
    <source>
        <strain evidence="13">CRI-CJ2</strain>
    </source>
</reference>
<dbReference type="OrthoDB" id="10047021at2759"/>
<sequence length="727" mass="80427">MASGTSKSDMTDQNHVHQNINGQYGHRGLAGQTTSFEQVALPDEWVLQSSIPTKFLPDHFEKCMDNLLRNPNVLSSHLFRADILYDSNNDKALLDWSGQGLPYQDPGSSTANGHGMSLEEIKIPRSHTRHMRVELRPRVIDIKDFKWQRTVVREMVPRNQNLDKKMVQTVHFFSRTASPQTHRSPGSSQPGQGGSQTSLVFYLPHIPNPDLMPFYHPKVRGLCFNHSCAEIPSLDTTFTDPPPNGSLSVSVLPFPSLPLTSLKPLPRIVHNLLTTISKHSHGAQNGYQKRVHHDVVVPQRRSQDTYARLKEKYARGLCEGWQEVTDPGKHVFEDVGIAAFLVELWGDMYDVNGEEAGAVKKGNKGGEQNGEHGMNGSDHGGEARRDGTLLESSAGNDPTDTRGTRTIAQREKPRFPGFVDIGCGNGLLVHLLRSEGYEGWGFDVRARKSWAHYPQHVQDNLKALTLVPDVLFPTTSPETTAIAKHQHTGNFPPGTFIISNHADELTPWTPLLGYLNNSPWIAIPCCSHSLSGKRFRAPTTLRSQRTKTKDASGDATAQSKPEASTSMIPSRGKTPPHGHSPTTEDLRPSQAAETGSLLRSSTPTGTPFYADLPPTRSSHKKSSKPPVPSAYASLTTYVSLLATAMGYLPETEMLRIPSTRNACIVGRRGEGLIEGQQGREMNAEERERRKQKVREFVEKEMGMGMEEVGREWLERAGMISGKKGEGH</sequence>
<feature type="region of interest" description="Disordered" evidence="12">
    <location>
        <begin position="175"/>
        <end position="199"/>
    </location>
</feature>
<feature type="region of interest" description="Disordered" evidence="12">
    <location>
        <begin position="359"/>
        <end position="407"/>
    </location>
</feature>
<dbReference type="Proteomes" id="UP000809789">
    <property type="component" value="Unassembled WGS sequence"/>
</dbReference>
<dbReference type="AlphaFoldDB" id="A0A8K0L6Z4"/>
<evidence type="ECO:0000256" key="11">
    <source>
        <dbReference type="RuleBase" id="RU368004"/>
    </source>
</evidence>
<comment type="caution">
    <text evidence="13">The sequence shown here is derived from an EMBL/GenBank/DDBJ whole genome shotgun (WGS) entry which is preliminary data.</text>
</comment>
<keyword evidence="5 11" id="KW-0963">Cytoplasm</keyword>
<organism evidence="13 14">
    <name type="scientific">Elsinoe batatas</name>
    <dbReference type="NCBI Taxonomy" id="2601811"/>
    <lineage>
        <taxon>Eukaryota</taxon>
        <taxon>Fungi</taxon>
        <taxon>Dikarya</taxon>
        <taxon>Ascomycota</taxon>
        <taxon>Pezizomycotina</taxon>
        <taxon>Dothideomycetes</taxon>
        <taxon>Dothideomycetidae</taxon>
        <taxon>Myriangiales</taxon>
        <taxon>Elsinoaceae</taxon>
        <taxon>Elsinoe</taxon>
    </lineage>
</organism>
<evidence type="ECO:0000256" key="3">
    <source>
        <dbReference type="ARBA" id="ARBA00012795"/>
    </source>
</evidence>
<dbReference type="EC" id="2.1.1.211" evidence="3 11"/>